<dbReference type="Pfam" id="PF08729">
    <property type="entry name" value="HUN"/>
    <property type="match status" value="1"/>
</dbReference>
<protein>
    <recommendedName>
        <fullName evidence="2">Hpc2-related domain-containing protein</fullName>
    </recommendedName>
</protein>
<feature type="compositionally biased region" description="Basic and acidic residues" evidence="1">
    <location>
        <begin position="558"/>
        <end position="569"/>
    </location>
</feature>
<keyword evidence="4" id="KW-1185">Reference proteome</keyword>
<feature type="compositionally biased region" description="Polar residues" evidence="1">
    <location>
        <begin position="607"/>
        <end position="617"/>
    </location>
</feature>
<proteinExistence type="predicted"/>
<evidence type="ECO:0000313" key="4">
    <source>
        <dbReference type="Proteomes" id="UP001642260"/>
    </source>
</evidence>
<accession>A0ABC8IWT7</accession>
<gene>
    <name evidence="3" type="ORF">ERUC_LOCUS3812</name>
</gene>
<feature type="region of interest" description="Disordered" evidence="1">
    <location>
        <begin position="59"/>
        <end position="137"/>
    </location>
</feature>
<evidence type="ECO:0000256" key="1">
    <source>
        <dbReference type="SAM" id="MobiDB-lite"/>
    </source>
</evidence>
<comment type="caution">
    <text evidence="3">The sequence shown here is derived from an EMBL/GenBank/DDBJ whole genome shotgun (WGS) entry which is preliminary data.</text>
</comment>
<name>A0ABC8IWT7_ERUVS</name>
<feature type="compositionally biased region" description="Low complexity" evidence="1">
    <location>
        <begin position="665"/>
        <end position="676"/>
    </location>
</feature>
<feature type="compositionally biased region" description="Basic and acidic residues" evidence="1">
    <location>
        <begin position="349"/>
        <end position="359"/>
    </location>
</feature>
<evidence type="ECO:0000259" key="2">
    <source>
        <dbReference type="Pfam" id="PF08729"/>
    </source>
</evidence>
<dbReference type="AlphaFoldDB" id="A0ABC8IWT7"/>
<feature type="compositionally biased region" description="Polar residues" evidence="1">
    <location>
        <begin position="367"/>
        <end position="378"/>
    </location>
</feature>
<feature type="region of interest" description="Disordered" evidence="1">
    <location>
        <begin position="1"/>
        <end position="26"/>
    </location>
</feature>
<reference evidence="3 4" key="1">
    <citation type="submission" date="2022-03" db="EMBL/GenBank/DDBJ databases">
        <authorList>
            <person name="Macdonald S."/>
            <person name="Ahmed S."/>
            <person name="Newling K."/>
        </authorList>
    </citation>
    <scope>NUCLEOTIDE SEQUENCE [LARGE SCALE GENOMIC DNA]</scope>
</reference>
<evidence type="ECO:0000313" key="3">
    <source>
        <dbReference type="EMBL" id="CAH8305239.1"/>
    </source>
</evidence>
<feature type="domain" description="Hpc2-related" evidence="2">
    <location>
        <begin position="120"/>
        <end position="168"/>
    </location>
</feature>
<dbReference type="PANTHER" id="PTHR21669:SF41">
    <property type="entry name" value="UBINUCLEIN-2"/>
    <property type="match status" value="1"/>
</dbReference>
<sequence>MDEPQKAITPTDDASTPAESSRISPKLITAGDRKLLKVELREGDTTYVSWKKLMKEASKGIESSDSGLHPPPNANPNLESRIAPGIPAEGEKAEQPHSNRFNAVIEKIERLYMGRDSSDGEELDGAPDDDEYDTEDSFIDDVELDEYFEVDDAKIKHDGFFVNSGKLELIEPSTTTASTQKPKKRQRKESAKPCGDVVDVSRKQAKIAKTAGGKDQAAASGPSPKKKCNDSVSPLNPQSGNDSLVLENGKHSDKVNYQPRNSTSPKSKAAESSGAVLLKCSNKGAHQQQSNSQKEKSRPNGLAKSTVDRQEESNGTHDLDNAAGSSKSIQITNKIGSSVRPKTSSSLEKAFKELEKVVAESRPPAPTENQDADTTSQAVKRRLPGDVKSKIAKVARIAQASQGNVSGELINRLMSIVGHLIQVRSLKRNLKIMIDSGDSANREKDIRFQRIKDEVIEMLRTQVPLMDSQATNQEAGTSDDFQDAEKPPAKKKSVMDAALEDKLCDLYDIFVDGLDEDAGPQIRKLYANLAELWPKRLMDNHGIKRAICRAKERRRALNGDLGKEMDQGKMTKRKQTQVVPKPEGNASHPDKASSSGDKTTGVVVPRATTTSTVQITVDLSRDKSKQQHEKRKGASSSTEAKAGRRKTEKIVEESHLPTEKHLVLPPKQQTQTQAPPDLNLPS</sequence>
<feature type="compositionally biased region" description="Basic and acidic residues" evidence="1">
    <location>
        <begin position="648"/>
        <end position="662"/>
    </location>
</feature>
<feature type="compositionally biased region" description="Acidic residues" evidence="1">
    <location>
        <begin position="119"/>
        <end position="137"/>
    </location>
</feature>
<feature type="region of interest" description="Disordered" evidence="1">
    <location>
        <begin position="165"/>
        <end position="380"/>
    </location>
</feature>
<organism evidence="3 4">
    <name type="scientific">Eruca vesicaria subsp. sativa</name>
    <name type="common">Garden rocket</name>
    <name type="synonym">Eruca sativa</name>
    <dbReference type="NCBI Taxonomy" id="29727"/>
    <lineage>
        <taxon>Eukaryota</taxon>
        <taxon>Viridiplantae</taxon>
        <taxon>Streptophyta</taxon>
        <taxon>Embryophyta</taxon>
        <taxon>Tracheophyta</taxon>
        <taxon>Spermatophyta</taxon>
        <taxon>Magnoliopsida</taxon>
        <taxon>eudicotyledons</taxon>
        <taxon>Gunneridae</taxon>
        <taxon>Pentapetalae</taxon>
        <taxon>rosids</taxon>
        <taxon>malvids</taxon>
        <taxon>Brassicales</taxon>
        <taxon>Brassicaceae</taxon>
        <taxon>Brassiceae</taxon>
        <taxon>Eruca</taxon>
    </lineage>
</organism>
<dbReference type="InterPro" id="IPR014840">
    <property type="entry name" value="HRD"/>
</dbReference>
<feature type="region of interest" description="Disordered" evidence="1">
    <location>
        <begin position="466"/>
        <end position="489"/>
    </location>
</feature>
<dbReference type="PANTHER" id="PTHR21669">
    <property type="entry name" value="CAPZ-INTERACTING PROTEIN AND RELATED PROTEINS"/>
    <property type="match status" value="1"/>
</dbReference>
<dbReference type="Proteomes" id="UP001642260">
    <property type="component" value="Unassembled WGS sequence"/>
</dbReference>
<feature type="region of interest" description="Disordered" evidence="1">
    <location>
        <begin position="558"/>
        <end position="682"/>
    </location>
</feature>
<feature type="compositionally biased region" description="Polar residues" evidence="1">
    <location>
        <begin position="12"/>
        <end position="23"/>
    </location>
</feature>
<dbReference type="EMBL" id="CAKOAT010060822">
    <property type="protein sequence ID" value="CAH8305239.1"/>
    <property type="molecule type" value="Genomic_DNA"/>
</dbReference>
<feature type="compositionally biased region" description="Basic and acidic residues" evidence="1">
    <location>
        <begin position="306"/>
        <end position="320"/>
    </location>
</feature>
<feature type="compositionally biased region" description="Basic and acidic residues" evidence="1">
    <location>
        <begin position="106"/>
        <end position="118"/>
    </location>
</feature>
<feature type="compositionally biased region" description="Polar residues" evidence="1">
    <location>
        <begin position="230"/>
        <end position="242"/>
    </location>
</feature>
<feature type="compositionally biased region" description="Polar residues" evidence="1">
    <location>
        <begin position="323"/>
        <end position="347"/>
    </location>
</feature>